<dbReference type="Proteomes" id="UP000177117">
    <property type="component" value="Unassembled WGS sequence"/>
</dbReference>
<evidence type="ECO:0008006" key="4">
    <source>
        <dbReference type="Google" id="ProtNLM"/>
    </source>
</evidence>
<organism evidence="2 3">
    <name type="scientific">Candidatus Yanofskybacteria bacterium RIFCSPHIGHO2_01_FULL_41_53</name>
    <dbReference type="NCBI Taxonomy" id="1802663"/>
    <lineage>
        <taxon>Bacteria</taxon>
        <taxon>Candidatus Yanofskyibacteriota</taxon>
    </lineage>
</organism>
<dbReference type="SUPFAM" id="SSF52309">
    <property type="entry name" value="N-(deoxy)ribosyltransferase-like"/>
    <property type="match status" value="1"/>
</dbReference>
<dbReference type="Gene3D" id="3.40.50.10400">
    <property type="entry name" value="Hypothetical protein PA1492"/>
    <property type="match status" value="1"/>
</dbReference>
<name>A0A1F8EFP4_9BACT</name>
<dbReference type="EMBL" id="MGJD01000045">
    <property type="protein sequence ID" value="OGM99447.1"/>
    <property type="molecule type" value="Genomic_DNA"/>
</dbReference>
<protein>
    <recommendedName>
        <fullName evidence="4">DUF4406 domain-containing protein</fullName>
    </recommendedName>
</protein>
<comment type="caution">
    <text evidence="2">The sequence shown here is derived from an EMBL/GenBank/DDBJ whole genome shotgun (WGS) entry which is preliminary data.</text>
</comment>
<keyword evidence="1" id="KW-1133">Transmembrane helix</keyword>
<evidence type="ECO:0000313" key="2">
    <source>
        <dbReference type="EMBL" id="OGM99447.1"/>
    </source>
</evidence>
<keyword evidence="1" id="KW-0472">Membrane</keyword>
<reference evidence="2 3" key="1">
    <citation type="journal article" date="2016" name="Nat. Commun.">
        <title>Thousands of microbial genomes shed light on interconnected biogeochemical processes in an aquifer system.</title>
        <authorList>
            <person name="Anantharaman K."/>
            <person name="Brown C.T."/>
            <person name="Hug L.A."/>
            <person name="Sharon I."/>
            <person name="Castelle C.J."/>
            <person name="Probst A.J."/>
            <person name="Thomas B.C."/>
            <person name="Singh A."/>
            <person name="Wilkins M.J."/>
            <person name="Karaoz U."/>
            <person name="Brodie E.L."/>
            <person name="Williams K.H."/>
            <person name="Hubbard S.S."/>
            <person name="Banfield J.F."/>
        </authorList>
    </citation>
    <scope>NUCLEOTIDE SEQUENCE [LARGE SCALE GENOMIC DNA]</scope>
</reference>
<evidence type="ECO:0000313" key="3">
    <source>
        <dbReference type="Proteomes" id="UP000177117"/>
    </source>
</evidence>
<proteinExistence type="predicted"/>
<evidence type="ECO:0000256" key="1">
    <source>
        <dbReference type="SAM" id="Phobius"/>
    </source>
</evidence>
<sequence>MLKYYSDDNLKHIKKAKDYKELLTIAITVLNVMLCQYPLTPITMVCGPISTGGAGSRSRNLEVFNRAIDRLSAGGLFVFSQMPFEDDMERIYKSDPSLQGLRLLEEFYLPIFETRFIELLCFLPGWTDSIGATWEHQQAERLSIPRIYLSEYYISDL</sequence>
<dbReference type="AlphaFoldDB" id="A0A1F8EFP4"/>
<keyword evidence="1" id="KW-0812">Transmembrane</keyword>
<gene>
    <name evidence="2" type="ORF">A2650_01465</name>
</gene>
<feature type="transmembrane region" description="Helical" evidence="1">
    <location>
        <begin position="21"/>
        <end position="39"/>
    </location>
</feature>
<accession>A0A1F8EFP4</accession>